<dbReference type="InterPro" id="IPR052058">
    <property type="entry name" value="Alcohol_O-acetyltransferase"/>
</dbReference>
<protein>
    <submittedName>
        <fullName evidence="1">Uncharacterized protein</fullName>
    </submittedName>
</protein>
<name>A0A9P4V7F0_9PLEO</name>
<dbReference type="Gene3D" id="3.30.559.10">
    <property type="entry name" value="Chloramphenicol acetyltransferase-like domain"/>
    <property type="match status" value="1"/>
</dbReference>
<dbReference type="PANTHER" id="PTHR28037">
    <property type="entry name" value="ALCOHOL O-ACETYLTRANSFERASE 1-RELATED"/>
    <property type="match status" value="1"/>
</dbReference>
<comment type="caution">
    <text evidence="1">The sequence shown here is derived from an EMBL/GenBank/DDBJ whole genome shotgun (WGS) entry which is preliminary data.</text>
</comment>
<gene>
    <name evidence="1" type="ORF">EJ04DRAFT_484803</name>
</gene>
<dbReference type="EMBL" id="ML996105">
    <property type="protein sequence ID" value="KAF2739243.1"/>
    <property type="molecule type" value="Genomic_DNA"/>
</dbReference>
<proteinExistence type="predicted"/>
<evidence type="ECO:0000313" key="2">
    <source>
        <dbReference type="Proteomes" id="UP000799444"/>
    </source>
</evidence>
<dbReference type="InterPro" id="IPR023213">
    <property type="entry name" value="CAT-like_dom_sf"/>
</dbReference>
<dbReference type="AlphaFoldDB" id="A0A9P4V7F0"/>
<reference evidence="1" key="1">
    <citation type="journal article" date="2020" name="Stud. Mycol.">
        <title>101 Dothideomycetes genomes: a test case for predicting lifestyles and emergence of pathogens.</title>
        <authorList>
            <person name="Haridas S."/>
            <person name="Albert R."/>
            <person name="Binder M."/>
            <person name="Bloem J."/>
            <person name="Labutti K."/>
            <person name="Salamov A."/>
            <person name="Andreopoulos B."/>
            <person name="Baker S."/>
            <person name="Barry K."/>
            <person name="Bills G."/>
            <person name="Bluhm B."/>
            <person name="Cannon C."/>
            <person name="Castanera R."/>
            <person name="Culley D."/>
            <person name="Daum C."/>
            <person name="Ezra D."/>
            <person name="Gonzalez J."/>
            <person name="Henrissat B."/>
            <person name="Kuo A."/>
            <person name="Liang C."/>
            <person name="Lipzen A."/>
            <person name="Lutzoni F."/>
            <person name="Magnuson J."/>
            <person name="Mondo S."/>
            <person name="Nolan M."/>
            <person name="Ohm R."/>
            <person name="Pangilinan J."/>
            <person name="Park H.-J."/>
            <person name="Ramirez L."/>
            <person name="Alfaro M."/>
            <person name="Sun H."/>
            <person name="Tritt A."/>
            <person name="Yoshinaga Y."/>
            <person name="Zwiers L.-H."/>
            <person name="Turgeon B."/>
            <person name="Goodwin S."/>
            <person name="Spatafora J."/>
            <person name="Crous P."/>
            <person name="Grigoriev I."/>
        </authorList>
    </citation>
    <scope>NUCLEOTIDE SEQUENCE</scope>
    <source>
        <strain evidence="1">CBS 125425</strain>
    </source>
</reference>
<keyword evidence="2" id="KW-1185">Reference proteome</keyword>
<accession>A0A9P4V7F0</accession>
<dbReference type="PANTHER" id="PTHR28037:SF1">
    <property type="entry name" value="ALCOHOL O-ACETYLTRANSFERASE 1-RELATED"/>
    <property type="match status" value="1"/>
</dbReference>
<evidence type="ECO:0000313" key="1">
    <source>
        <dbReference type="EMBL" id="KAF2739243.1"/>
    </source>
</evidence>
<dbReference type="Proteomes" id="UP000799444">
    <property type="component" value="Unassembled WGS sequence"/>
</dbReference>
<organism evidence="1 2">
    <name type="scientific">Polyplosphaeria fusca</name>
    <dbReference type="NCBI Taxonomy" id="682080"/>
    <lineage>
        <taxon>Eukaryota</taxon>
        <taxon>Fungi</taxon>
        <taxon>Dikarya</taxon>
        <taxon>Ascomycota</taxon>
        <taxon>Pezizomycotina</taxon>
        <taxon>Dothideomycetes</taxon>
        <taxon>Pleosporomycetidae</taxon>
        <taxon>Pleosporales</taxon>
        <taxon>Tetraplosphaeriaceae</taxon>
        <taxon>Polyplosphaeria</taxon>
    </lineage>
</organism>
<sequence length="545" mass="61472">MSATHQSEHWVSRYASGYHTWNRSNIDGQDVYRRPIGLVETSFDLDGTGYGGRADMNALLTLEIRHILSKEELRRRIILAWTSLRLQHTMLMSRTWDDEETGNRNFVVHLHTNKEAVIEEAAKNTVWVEDIYSIVDTAEIHRHCQNVARVLDPSLCLARLHVLPFEQLPNGNFNLRFLLIMAHQISDGLSSYNWFSHWIRILNMPLEELERDIVFFSSEENIASRLPPAQEDMYPPIAGSRARQRWYWAIQRVLRHVRKTLPPAFVNPLRRDERLLKAIAFPPKFEKLFDYSEAKRPPMNSFHCRATLSKSASDRLIDICRSANVSIGAGCFALAGISMMELHEARYPDIPDSERLPFVASFPLNPRTFFGWKGQADSCMLAFSDGITMPFLPSSLPIAGRLRLVARQANRQLRMYQKRLMQGEVNSSLGSVNPQGAYPAAMNMTGATCGVSSVGSTSAFFKPGMVDMNDLGAVKGKDFVADFRALRMGVRARDNEFLIGSSTDAQGIVGFGVSYDGNAISEEAAEAWAEKIKGLLEQKDRAAKL</sequence>
<dbReference type="OrthoDB" id="3355480at2759"/>